<dbReference type="Pfam" id="PF01494">
    <property type="entry name" value="FAD_binding_3"/>
    <property type="match status" value="1"/>
</dbReference>
<gene>
    <name evidence="7" type="ORF">DC363_00950</name>
</gene>
<dbReference type="PRINTS" id="PR00420">
    <property type="entry name" value="RNGMNOXGNASE"/>
</dbReference>
<dbReference type="InterPro" id="IPR002938">
    <property type="entry name" value="FAD-bd"/>
</dbReference>
<dbReference type="PANTHER" id="PTHR13789">
    <property type="entry name" value="MONOOXYGENASE"/>
    <property type="match status" value="1"/>
</dbReference>
<name>A0A2T7G1S8_9RHOB</name>
<evidence type="ECO:0000256" key="3">
    <source>
        <dbReference type="ARBA" id="ARBA00022827"/>
    </source>
</evidence>
<proteinExistence type="predicted"/>
<accession>A0A2T7G1S8</accession>
<keyword evidence="4" id="KW-0560">Oxidoreductase</keyword>
<dbReference type="Proteomes" id="UP000244817">
    <property type="component" value="Unassembled WGS sequence"/>
</dbReference>
<sequence>MCVVGGGIGGLTAALAFARSGARVEVYEQAPALTEVGAGLQITPNGARALEALGMREALDAAGITAQAVAPMDALRGRAVTRFDLSDLDGPPYRFFHRADLVDILAQACRAAGVTVHLGARVEAQSLSADLVVGAEGIHSPTRAVLNGPQEPFFTGQVAWRAVIDAPDAPPVARIWMAPRRHVVTYPISGGRLNVVAVQERQNWAPEGWAHADDPGNLRHVFRDVSAPLKAVLAQVEEVHLWGLFRHPVAEVWGRSGLCLLGDAAHPTLPFLAQGANLAIEDAYVLAQSCDGHEDIAAALRMYESRRKPRVKRAIAAATANARKYHLSGAARRVAHTGLKTLGIVAPGAFVGRMDWLYGHDVTAPPRGR</sequence>
<evidence type="ECO:0000313" key="8">
    <source>
        <dbReference type="Proteomes" id="UP000244817"/>
    </source>
</evidence>
<dbReference type="OrthoDB" id="4230779at2"/>
<evidence type="ECO:0000256" key="4">
    <source>
        <dbReference type="ARBA" id="ARBA00023002"/>
    </source>
</evidence>
<keyword evidence="8" id="KW-1185">Reference proteome</keyword>
<evidence type="ECO:0000256" key="1">
    <source>
        <dbReference type="ARBA" id="ARBA00001974"/>
    </source>
</evidence>
<evidence type="ECO:0000256" key="5">
    <source>
        <dbReference type="ARBA" id="ARBA00023033"/>
    </source>
</evidence>
<evidence type="ECO:0000256" key="2">
    <source>
        <dbReference type="ARBA" id="ARBA00022630"/>
    </source>
</evidence>
<keyword evidence="2" id="KW-0285">Flavoprotein</keyword>
<evidence type="ECO:0000259" key="6">
    <source>
        <dbReference type="Pfam" id="PF01494"/>
    </source>
</evidence>
<dbReference type="SUPFAM" id="SSF51905">
    <property type="entry name" value="FAD/NAD(P)-binding domain"/>
    <property type="match status" value="1"/>
</dbReference>
<reference evidence="7 8" key="1">
    <citation type="submission" date="2018-04" db="EMBL/GenBank/DDBJ databases">
        <title>Pelagivirga bohaiensis gen. nov., sp. nov., a bacterium isolated from the Bohai Sea.</title>
        <authorList>
            <person name="Ji X."/>
        </authorList>
    </citation>
    <scope>NUCLEOTIDE SEQUENCE [LARGE SCALE GENOMIC DNA]</scope>
    <source>
        <strain evidence="7 8">BH-SD16</strain>
    </source>
</reference>
<dbReference type="InterPro" id="IPR036188">
    <property type="entry name" value="FAD/NAD-bd_sf"/>
</dbReference>
<dbReference type="Gene3D" id="3.50.50.60">
    <property type="entry name" value="FAD/NAD(P)-binding domain"/>
    <property type="match status" value="1"/>
</dbReference>
<dbReference type="GO" id="GO:0071949">
    <property type="term" value="F:FAD binding"/>
    <property type="evidence" value="ECO:0007669"/>
    <property type="project" value="InterPro"/>
</dbReference>
<dbReference type="SUPFAM" id="SSF54373">
    <property type="entry name" value="FAD-linked reductases, C-terminal domain"/>
    <property type="match status" value="1"/>
</dbReference>
<comment type="caution">
    <text evidence="7">The sequence shown here is derived from an EMBL/GenBank/DDBJ whole genome shotgun (WGS) entry which is preliminary data.</text>
</comment>
<organism evidence="7 8">
    <name type="scientific">Thalassorhabdomicrobium marinisediminis</name>
    <dbReference type="NCBI Taxonomy" id="2170577"/>
    <lineage>
        <taxon>Bacteria</taxon>
        <taxon>Pseudomonadati</taxon>
        <taxon>Pseudomonadota</taxon>
        <taxon>Alphaproteobacteria</taxon>
        <taxon>Rhodobacterales</taxon>
        <taxon>Paracoccaceae</taxon>
        <taxon>Thalassorhabdomicrobium</taxon>
    </lineage>
</organism>
<feature type="domain" description="FAD-binding" evidence="6">
    <location>
        <begin position="2"/>
        <end position="316"/>
    </location>
</feature>
<dbReference type="AlphaFoldDB" id="A0A2T7G1S8"/>
<comment type="cofactor">
    <cofactor evidence="1">
        <name>FAD</name>
        <dbReference type="ChEBI" id="CHEBI:57692"/>
    </cofactor>
</comment>
<protein>
    <submittedName>
        <fullName evidence="7">Monooxygenase</fullName>
    </submittedName>
</protein>
<dbReference type="InterPro" id="IPR050493">
    <property type="entry name" value="FAD-dep_Monooxygenase_BioMet"/>
</dbReference>
<keyword evidence="3" id="KW-0274">FAD</keyword>
<dbReference type="EMBL" id="QCYG01000001">
    <property type="protein sequence ID" value="PVA08369.1"/>
    <property type="molecule type" value="Genomic_DNA"/>
</dbReference>
<keyword evidence="5 7" id="KW-0503">Monooxygenase</keyword>
<evidence type="ECO:0000313" key="7">
    <source>
        <dbReference type="EMBL" id="PVA08369.1"/>
    </source>
</evidence>
<dbReference type="PANTHER" id="PTHR13789:SF318">
    <property type="entry name" value="GERANYLGERANYL DIPHOSPHATE REDUCTASE"/>
    <property type="match status" value="1"/>
</dbReference>
<dbReference type="GO" id="GO:0004497">
    <property type="term" value="F:monooxygenase activity"/>
    <property type="evidence" value="ECO:0007669"/>
    <property type="project" value="UniProtKB-KW"/>
</dbReference>